<dbReference type="STRING" id="717772.THIAE_00445"/>
<protein>
    <recommendedName>
        <fullName evidence="3">Ankyrin</fullName>
    </recommendedName>
</protein>
<dbReference type="EMBL" id="CP007030">
    <property type="protein sequence ID" value="AHF00416.1"/>
    <property type="molecule type" value="Genomic_DNA"/>
</dbReference>
<dbReference type="InParanoid" id="W0DU62"/>
<evidence type="ECO:0000313" key="2">
    <source>
        <dbReference type="Proteomes" id="UP000005380"/>
    </source>
</evidence>
<evidence type="ECO:0008006" key="3">
    <source>
        <dbReference type="Google" id="ProtNLM"/>
    </source>
</evidence>
<dbReference type="KEGG" id="tao:THIAE_00445"/>
<accession>W0DU62</accession>
<dbReference type="OrthoDB" id="5612324at2"/>
<dbReference type="eggNOG" id="ENOG50343BT">
    <property type="taxonomic scope" value="Bacteria"/>
</dbReference>
<dbReference type="RefSeq" id="WP_006459671.1">
    <property type="nucleotide sequence ID" value="NZ_CP007030.1"/>
</dbReference>
<evidence type="ECO:0000313" key="1">
    <source>
        <dbReference type="EMBL" id="AHF00416.1"/>
    </source>
</evidence>
<name>W0DU62_9GAMM</name>
<dbReference type="Proteomes" id="UP000005380">
    <property type="component" value="Chromosome"/>
</dbReference>
<dbReference type="HOGENOM" id="CLU_1748823_0_0_6"/>
<reference evidence="1 2" key="1">
    <citation type="submission" date="2013-12" db="EMBL/GenBank/DDBJ databases">
        <authorList>
            <consortium name="DOE Joint Genome Institute"/>
            <person name="Kappler U."/>
            <person name="Huntemann M."/>
            <person name="Han J."/>
            <person name="Chen A."/>
            <person name="Kyrpides N."/>
            <person name="Mavromatis K."/>
            <person name="Markowitz V."/>
            <person name="Palaniappan K."/>
            <person name="Ivanova N."/>
            <person name="Schaumberg A."/>
            <person name="Pati A."/>
            <person name="Liolios K."/>
            <person name="Nordberg H.P."/>
            <person name="Cantor M.N."/>
            <person name="Hua S.X."/>
            <person name="Woyke T."/>
        </authorList>
    </citation>
    <scope>NUCLEOTIDE SEQUENCE [LARGE SCALE GENOMIC DNA]</scope>
    <source>
        <strain evidence="2">AL2</strain>
    </source>
</reference>
<organism evidence="1 2">
    <name type="scientific">Thiomicrospira aerophila AL3</name>
    <dbReference type="NCBI Taxonomy" id="717772"/>
    <lineage>
        <taxon>Bacteria</taxon>
        <taxon>Pseudomonadati</taxon>
        <taxon>Pseudomonadota</taxon>
        <taxon>Gammaproteobacteria</taxon>
        <taxon>Thiotrichales</taxon>
        <taxon>Piscirickettsiaceae</taxon>
        <taxon>Thiomicrospira</taxon>
    </lineage>
</organism>
<proteinExistence type="predicted"/>
<sequence>MALFSADTTLREPFSLLVGKLLSEEGIKAEDVFFHALESEADAQMNYWVVRLLIERKAVDPLLAISQDAVGAAVKPLHAACLLHNIGALAALLDIKAYEASPLGKDYLAALRICQKQGFDQGAGLMMAHAKKLDFLDALLMTLQGLKPH</sequence>
<dbReference type="AlphaFoldDB" id="W0DU62"/>
<keyword evidence="2" id="KW-1185">Reference proteome</keyword>
<gene>
    <name evidence="1" type="ORF">THIAE_00445</name>
</gene>